<protein>
    <recommendedName>
        <fullName evidence="2">DNA-directed RNA polymerase</fullName>
        <ecNumber evidence="2">2.7.7.6</ecNumber>
    </recommendedName>
</protein>
<dbReference type="SUPFAM" id="SSF64484">
    <property type="entry name" value="beta and beta-prime subunits of DNA dependent RNA-polymerase"/>
    <property type="match status" value="1"/>
</dbReference>
<dbReference type="InterPro" id="IPR038593">
    <property type="entry name" value="RNA_pol_Rpb1_7_sf"/>
</dbReference>
<keyword evidence="9" id="KW-0804">Transcription</keyword>
<gene>
    <name evidence="14" type="primary">LOC111310543</name>
</gene>
<accession>A0A6P6ALN7</accession>
<evidence type="ECO:0000256" key="5">
    <source>
        <dbReference type="ARBA" id="ARBA00022695"/>
    </source>
</evidence>
<evidence type="ECO:0000256" key="2">
    <source>
        <dbReference type="ARBA" id="ARBA00012418"/>
    </source>
</evidence>
<feature type="non-terminal residue" evidence="14">
    <location>
        <position position="1"/>
    </location>
</feature>
<evidence type="ECO:0000259" key="12">
    <source>
        <dbReference type="Pfam" id="PF04998"/>
    </source>
</evidence>
<evidence type="ECO:0000256" key="6">
    <source>
        <dbReference type="ARBA" id="ARBA00022723"/>
    </source>
</evidence>
<dbReference type="GO" id="GO:0006351">
    <property type="term" value="P:DNA-templated transcription"/>
    <property type="evidence" value="ECO:0007669"/>
    <property type="project" value="InterPro"/>
</dbReference>
<dbReference type="InterPro" id="IPR007081">
    <property type="entry name" value="RNA_pol_Rpb1_5"/>
</dbReference>
<evidence type="ECO:0000313" key="14">
    <source>
        <dbReference type="RefSeq" id="XP_022765767.1"/>
    </source>
</evidence>
<name>A0A6P6ALN7_DURZI</name>
<dbReference type="Gene3D" id="1.10.150.390">
    <property type="match status" value="1"/>
</dbReference>
<evidence type="ECO:0000313" key="13">
    <source>
        <dbReference type="Proteomes" id="UP000515121"/>
    </source>
</evidence>
<evidence type="ECO:0000256" key="11">
    <source>
        <dbReference type="SAM" id="MobiDB-lite"/>
    </source>
</evidence>
<dbReference type="InterPro" id="IPR045867">
    <property type="entry name" value="DNA-dir_RpoC_beta_prime"/>
</dbReference>
<sequence length="362" mass="39645">AEKLILRIRIMNDEAPKGELNDESAEDDVFLKKIESNMLTEMALRGIPDINKVFIKHSKASKFDEADGYKTREEWVLDTEGVNLLAVMCHEDVDARRTTSNHLIEVIEVLGIEAVRRSLLDELRVVISFDGSYVNYRHLAILCDTMTYRGHLMAITRHGINRNDTGPMMRCSFEETVDILLDAAVYSESDYLRGVTENIMLGQLAPIGTGDCALYLNDEMLKNAIELQLPSYMEGLEFGMTPARSPVSGTPYHEGMMSPSYLLSPNLGLSPITDSQFSPYVGGMAFSPASSPGYSPSSPGYSPSSPGYSPSSPGYSPSSPGYSPTSPGYSPTSRVCSPSVSCIFASLLLSCLAVYLLISCFF</sequence>
<dbReference type="GO" id="GO:0003677">
    <property type="term" value="F:DNA binding"/>
    <property type="evidence" value="ECO:0007669"/>
    <property type="project" value="InterPro"/>
</dbReference>
<keyword evidence="13" id="KW-1185">Reference proteome</keyword>
<evidence type="ECO:0000256" key="3">
    <source>
        <dbReference type="ARBA" id="ARBA00022478"/>
    </source>
</evidence>
<evidence type="ECO:0000256" key="7">
    <source>
        <dbReference type="ARBA" id="ARBA00022833"/>
    </source>
</evidence>
<evidence type="ECO:0000256" key="1">
    <source>
        <dbReference type="ARBA" id="ARBA00004123"/>
    </source>
</evidence>
<evidence type="ECO:0000256" key="10">
    <source>
        <dbReference type="ARBA" id="ARBA00023242"/>
    </source>
</evidence>
<dbReference type="PANTHER" id="PTHR19376">
    <property type="entry name" value="DNA-DIRECTED RNA POLYMERASE"/>
    <property type="match status" value="1"/>
</dbReference>
<keyword evidence="6" id="KW-0479">Metal-binding</keyword>
<dbReference type="OrthoDB" id="270392at2759"/>
<keyword evidence="10" id="KW-0539">Nucleus</keyword>
<keyword evidence="5" id="KW-0548">Nucleotidyltransferase</keyword>
<feature type="region of interest" description="Disordered" evidence="11">
    <location>
        <begin position="296"/>
        <end position="324"/>
    </location>
</feature>
<evidence type="ECO:0000256" key="8">
    <source>
        <dbReference type="ARBA" id="ARBA00022842"/>
    </source>
</evidence>
<dbReference type="KEGG" id="dzi:111310543"/>
<feature type="domain" description="RNA polymerase Rpb1" evidence="12">
    <location>
        <begin position="32"/>
        <end position="166"/>
    </location>
</feature>
<reference evidence="14" key="1">
    <citation type="submission" date="2025-08" db="UniProtKB">
        <authorList>
            <consortium name="RefSeq"/>
        </authorList>
    </citation>
    <scope>IDENTIFICATION</scope>
    <source>
        <tissue evidence="14">Fruit stalk</tissue>
    </source>
</reference>
<evidence type="ECO:0000256" key="4">
    <source>
        <dbReference type="ARBA" id="ARBA00022679"/>
    </source>
</evidence>
<dbReference type="Pfam" id="PF04998">
    <property type="entry name" value="RNA_pol_Rpb1_5"/>
    <property type="match status" value="1"/>
</dbReference>
<keyword evidence="3" id="KW-0240">DNA-directed RNA polymerase</keyword>
<comment type="subcellular location">
    <subcellularLocation>
        <location evidence="1">Nucleus</location>
    </subcellularLocation>
</comment>
<dbReference type="Proteomes" id="UP000515121">
    <property type="component" value="Unplaced"/>
</dbReference>
<keyword evidence="7" id="KW-0862">Zinc</keyword>
<dbReference type="RefSeq" id="XP_022765767.1">
    <property type="nucleotide sequence ID" value="XM_022910032.1"/>
</dbReference>
<keyword evidence="8" id="KW-0460">Magnesium</keyword>
<organism evidence="13 14">
    <name type="scientific">Durio zibethinus</name>
    <name type="common">Durian</name>
    <dbReference type="NCBI Taxonomy" id="66656"/>
    <lineage>
        <taxon>Eukaryota</taxon>
        <taxon>Viridiplantae</taxon>
        <taxon>Streptophyta</taxon>
        <taxon>Embryophyta</taxon>
        <taxon>Tracheophyta</taxon>
        <taxon>Spermatophyta</taxon>
        <taxon>Magnoliopsida</taxon>
        <taxon>eudicotyledons</taxon>
        <taxon>Gunneridae</taxon>
        <taxon>Pentapetalae</taxon>
        <taxon>rosids</taxon>
        <taxon>malvids</taxon>
        <taxon>Malvales</taxon>
        <taxon>Malvaceae</taxon>
        <taxon>Helicteroideae</taxon>
        <taxon>Durio</taxon>
    </lineage>
</organism>
<dbReference type="PANTHER" id="PTHR19376:SF37">
    <property type="entry name" value="DNA-DIRECTED RNA POLYMERASE II SUBUNIT RPB1"/>
    <property type="match status" value="1"/>
</dbReference>
<dbReference type="GO" id="GO:0046872">
    <property type="term" value="F:metal ion binding"/>
    <property type="evidence" value="ECO:0007669"/>
    <property type="project" value="UniProtKB-KW"/>
</dbReference>
<evidence type="ECO:0000256" key="9">
    <source>
        <dbReference type="ARBA" id="ARBA00023163"/>
    </source>
</evidence>
<dbReference type="EC" id="2.7.7.6" evidence="2"/>
<dbReference type="Gene3D" id="3.30.1360.140">
    <property type="match status" value="1"/>
</dbReference>
<proteinExistence type="predicted"/>
<dbReference type="AlphaFoldDB" id="A0A6P6ALN7"/>
<dbReference type="GO" id="GO:0003899">
    <property type="term" value="F:DNA-directed RNA polymerase activity"/>
    <property type="evidence" value="ECO:0007669"/>
    <property type="project" value="UniProtKB-EC"/>
</dbReference>
<keyword evidence="4" id="KW-0808">Transferase</keyword>
<dbReference type="GO" id="GO:0005665">
    <property type="term" value="C:RNA polymerase II, core complex"/>
    <property type="evidence" value="ECO:0007669"/>
    <property type="project" value="TreeGrafter"/>
</dbReference>
<dbReference type="GeneID" id="111310543"/>
<dbReference type="FunFam" id="1.10.150.390:FF:000001">
    <property type="entry name" value="DNA-directed RNA polymerase subunit"/>
    <property type="match status" value="1"/>
</dbReference>